<dbReference type="PROSITE" id="PS50181">
    <property type="entry name" value="FBOX"/>
    <property type="match status" value="1"/>
</dbReference>
<dbReference type="PANTHER" id="PTHR13382:SF83">
    <property type="entry name" value="F-BOX DOMAIN-CONTAINING PROTEIN"/>
    <property type="match status" value="1"/>
</dbReference>
<dbReference type="InterPro" id="IPR036047">
    <property type="entry name" value="F-box-like_dom_sf"/>
</dbReference>
<evidence type="ECO:0000313" key="4">
    <source>
        <dbReference type="EMBL" id="KAI8579445.1"/>
    </source>
</evidence>
<evidence type="ECO:0000256" key="2">
    <source>
        <dbReference type="SAM" id="MobiDB-lite"/>
    </source>
</evidence>
<reference evidence="4" key="1">
    <citation type="submission" date="2021-06" db="EMBL/GenBank/DDBJ databases">
        <authorList>
            <consortium name="DOE Joint Genome Institute"/>
            <person name="Mondo S.J."/>
            <person name="Amses K.R."/>
            <person name="Simmons D.R."/>
            <person name="Longcore J.E."/>
            <person name="Seto K."/>
            <person name="Alves G.H."/>
            <person name="Bonds A.E."/>
            <person name="Quandt C.A."/>
            <person name="Davis W.J."/>
            <person name="Chang Y."/>
            <person name="Letcher P.M."/>
            <person name="Powell M.J."/>
            <person name="Kuo A."/>
            <person name="Labutti K."/>
            <person name="Pangilinan J."/>
            <person name="Andreopoulos W."/>
            <person name="Tritt A."/>
            <person name="Riley R."/>
            <person name="Hundley H."/>
            <person name="Johnson J."/>
            <person name="Lipzen A."/>
            <person name="Barry K."/>
            <person name="Berbee M.L."/>
            <person name="Buchler N.E."/>
            <person name="Grigoriev I.V."/>
            <person name="Spatafora J.W."/>
            <person name="Stajich J.E."/>
            <person name="James T.Y."/>
        </authorList>
    </citation>
    <scope>NUCLEOTIDE SEQUENCE</scope>
    <source>
        <strain evidence="4">AG</strain>
    </source>
</reference>
<dbReference type="GO" id="GO:0005737">
    <property type="term" value="C:cytoplasm"/>
    <property type="evidence" value="ECO:0007669"/>
    <property type="project" value="TreeGrafter"/>
</dbReference>
<dbReference type="AlphaFoldDB" id="A0AAD5EC01"/>
<keyword evidence="5" id="KW-1185">Reference proteome</keyword>
<dbReference type="InterPro" id="IPR001810">
    <property type="entry name" value="F-box_dom"/>
</dbReference>
<dbReference type="RefSeq" id="XP_051444449.1">
    <property type="nucleotide sequence ID" value="XM_051593033.1"/>
</dbReference>
<dbReference type="InterPro" id="IPR057207">
    <property type="entry name" value="FBXL15_LRR"/>
</dbReference>
<accession>A0AAD5EC01</accession>
<feature type="region of interest" description="Disordered" evidence="2">
    <location>
        <begin position="365"/>
        <end position="386"/>
    </location>
</feature>
<dbReference type="InterPro" id="IPR006553">
    <property type="entry name" value="Leu-rich_rpt_Cys-con_subtyp"/>
</dbReference>
<dbReference type="Pfam" id="PF12937">
    <property type="entry name" value="F-box-like"/>
    <property type="match status" value="1"/>
</dbReference>
<sequence length="504" mass="57105">MRLKVGDGIHHCLELTLILSINLFLSSILTNNTVWLLYAMTIFAPECIQYLRLRHFRHVDKSRTYRPQHRLPHKQVVFGTASFPSELASKIFEHLNQHELLQASQVCKSWNGVATPLLWRSPRFYHKLDKQLSDIYYTPIQTMWPTSISLDNPYFVHQSLDATEYRDGYDIQLALAQKQLGQYARHLTFEYRESLVCDNTLNDIAMYCTSLQNLSLAGCRNITDAGLQYLSKGKLQYTLNCIDLSDCVLVTDEGVSLILQRFHRLQKVSFNGCTGLTNTGIKTLIRHSATEHWSSVSRSSLQEIYLRRCANLSGNTITYLAITCGPSLQALDLAYSAYIGDKEVRVIAEHCVALRHLSLARRSPSENEIELGQSRPDASETSTPINEPTLIDKKDEIIDDSIECLVKRLPQLQYLDLSNITSITNQSVVSISKYCPNLVTLILVGCDMINEESLFSLSELHRQHGQLVNITLGGTTEFLNNIVHSVEHDDNWHGWTHGSSCSSN</sequence>
<comment type="caution">
    <text evidence="4">The sequence shown here is derived from an EMBL/GenBank/DDBJ whole genome shotgun (WGS) entry which is preliminary data.</text>
</comment>
<dbReference type="SMART" id="SM00367">
    <property type="entry name" value="LRR_CC"/>
    <property type="match status" value="7"/>
</dbReference>
<dbReference type="SMART" id="SM00256">
    <property type="entry name" value="FBOX"/>
    <property type="match status" value="1"/>
</dbReference>
<dbReference type="SUPFAM" id="SSF52047">
    <property type="entry name" value="RNI-like"/>
    <property type="match status" value="1"/>
</dbReference>
<dbReference type="Pfam" id="PF25372">
    <property type="entry name" value="DUF7885"/>
    <property type="match status" value="1"/>
</dbReference>
<gene>
    <name evidence="4" type="ORF">K450DRAFT_271985</name>
</gene>
<dbReference type="InterPro" id="IPR050648">
    <property type="entry name" value="F-box_LRR-repeat"/>
</dbReference>
<dbReference type="Proteomes" id="UP001206595">
    <property type="component" value="Unassembled WGS sequence"/>
</dbReference>
<dbReference type="EMBL" id="MU620920">
    <property type="protein sequence ID" value="KAI8579445.1"/>
    <property type="molecule type" value="Genomic_DNA"/>
</dbReference>
<keyword evidence="1" id="KW-0833">Ubl conjugation pathway</keyword>
<dbReference type="PANTHER" id="PTHR13382">
    <property type="entry name" value="MITOCHONDRIAL ATP SYNTHASE COUPLING FACTOR B"/>
    <property type="match status" value="1"/>
</dbReference>
<organism evidence="4 5">
    <name type="scientific">Umbelopsis ramanniana AG</name>
    <dbReference type="NCBI Taxonomy" id="1314678"/>
    <lineage>
        <taxon>Eukaryota</taxon>
        <taxon>Fungi</taxon>
        <taxon>Fungi incertae sedis</taxon>
        <taxon>Mucoromycota</taxon>
        <taxon>Mucoromycotina</taxon>
        <taxon>Umbelopsidomycetes</taxon>
        <taxon>Umbelopsidales</taxon>
        <taxon>Umbelopsidaceae</taxon>
        <taxon>Umbelopsis</taxon>
    </lineage>
</organism>
<dbReference type="InterPro" id="IPR032675">
    <property type="entry name" value="LRR_dom_sf"/>
</dbReference>
<dbReference type="GeneID" id="75918375"/>
<reference evidence="4" key="2">
    <citation type="journal article" date="2022" name="Proc. Natl. Acad. Sci. U.S.A.">
        <title>Diploid-dominant life cycles characterize the early evolution of Fungi.</title>
        <authorList>
            <person name="Amses K.R."/>
            <person name="Simmons D.R."/>
            <person name="Longcore J.E."/>
            <person name="Mondo S.J."/>
            <person name="Seto K."/>
            <person name="Jeronimo G.H."/>
            <person name="Bonds A.E."/>
            <person name="Quandt C.A."/>
            <person name="Davis W.J."/>
            <person name="Chang Y."/>
            <person name="Federici B.A."/>
            <person name="Kuo A."/>
            <person name="LaButti K."/>
            <person name="Pangilinan J."/>
            <person name="Andreopoulos W."/>
            <person name="Tritt A."/>
            <person name="Riley R."/>
            <person name="Hundley H."/>
            <person name="Johnson J."/>
            <person name="Lipzen A."/>
            <person name="Barry K."/>
            <person name="Lang B.F."/>
            <person name="Cuomo C.A."/>
            <person name="Buchler N.E."/>
            <person name="Grigoriev I.V."/>
            <person name="Spatafora J.W."/>
            <person name="Stajich J.E."/>
            <person name="James T.Y."/>
        </authorList>
    </citation>
    <scope>NUCLEOTIDE SEQUENCE</scope>
    <source>
        <strain evidence="4">AG</strain>
    </source>
</reference>
<dbReference type="SUPFAM" id="SSF81383">
    <property type="entry name" value="F-box domain"/>
    <property type="match status" value="1"/>
</dbReference>
<feature type="domain" description="F-box" evidence="3">
    <location>
        <begin position="77"/>
        <end position="128"/>
    </location>
</feature>
<dbReference type="Gene3D" id="3.80.10.10">
    <property type="entry name" value="Ribonuclease Inhibitor"/>
    <property type="match status" value="3"/>
</dbReference>
<dbReference type="Gene3D" id="1.20.1280.50">
    <property type="match status" value="1"/>
</dbReference>
<name>A0AAD5EC01_UMBRA</name>
<protein>
    <recommendedName>
        <fullName evidence="3">F-box domain-containing protein</fullName>
    </recommendedName>
</protein>
<proteinExistence type="predicted"/>
<evidence type="ECO:0000259" key="3">
    <source>
        <dbReference type="PROSITE" id="PS50181"/>
    </source>
</evidence>
<evidence type="ECO:0000256" key="1">
    <source>
        <dbReference type="ARBA" id="ARBA00022786"/>
    </source>
</evidence>
<evidence type="ECO:0000313" key="5">
    <source>
        <dbReference type="Proteomes" id="UP001206595"/>
    </source>
</evidence>